<evidence type="ECO:0000313" key="4">
    <source>
        <dbReference type="Proteomes" id="UP001236507"/>
    </source>
</evidence>
<dbReference type="InterPro" id="IPR013780">
    <property type="entry name" value="Glyco_hydro_b"/>
</dbReference>
<dbReference type="PANTHER" id="PTHR42767">
    <property type="entry name" value="ENDO-BETA-1,6-GALACTANASE"/>
    <property type="match status" value="1"/>
</dbReference>
<protein>
    <submittedName>
        <fullName evidence="3">Glycoside hydrolase</fullName>
    </submittedName>
</protein>
<dbReference type="PANTHER" id="PTHR42767:SF1">
    <property type="entry name" value="ENDO-BETA-1,6-GALACTANASE-LIKE DOMAIN-CONTAINING PROTEIN"/>
    <property type="match status" value="1"/>
</dbReference>
<organism evidence="3 4">
    <name type="scientific">Flectobacillus roseus</name>
    <dbReference type="NCBI Taxonomy" id="502259"/>
    <lineage>
        <taxon>Bacteria</taxon>
        <taxon>Pseudomonadati</taxon>
        <taxon>Bacteroidota</taxon>
        <taxon>Cytophagia</taxon>
        <taxon>Cytophagales</taxon>
        <taxon>Flectobacillaceae</taxon>
        <taxon>Flectobacillus</taxon>
    </lineage>
</organism>
<dbReference type="Gene3D" id="3.20.20.80">
    <property type="entry name" value="Glycosidases"/>
    <property type="match status" value="1"/>
</dbReference>
<feature type="domain" description="Endo-beta-1,6-galactanase-like" evidence="2">
    <location>
        <begin position="35"/>
        <end position="396"/>
    </location>
</feature>
<dbReference type="Proteomes" id="UP001236507">
    <property type="component" value="Unassembled WGS sequence"/>
</dbReference>
<dbReference type="Gene3D" id="2.60.40.1180">
    <property type="entry name" value="Golgi alpha-mannosidase II"/>
    <property type="match status" value="1"/>
</dbReference>
<dbReference type="RefSeq" id="WP_283346181.1">
    <property type="nucleotide sequence ID" value="NZ_JASHIF010000023.1"/>
</dbReference>
<name>A0ABT6YE10_9BACT</name>
<evidence type="ECO:0000256" key="1">
    <source>
        <dbReference type="SAM" id="SignalP"/>
    </source>
</evidence>
<keyword evidence="4" id="KW-1185">Reference proteome</keyword>
<dbReference type="SUPFAM" id="SSF51445">
    <property type="entry name" value="(Trans)glycosidases"/>
    <property type="match status" value="1"/>
</dbReference>
<comment type="caution">
    <text evidence="3">The sequence shown here is derived from an EMBL/GenBank/DDBJ whole genome shotgun (WGS) entry which is preliminary data.</text>
</comment>
<dbReference type="SUPFAM" id="SSF51011">
    <property type="entry name" value="Glycosyl hydrolase domain"/>
    <property type="match status" value="1"/>
</dbReference>
<keyword evidence="3" id="KW-0378">Hydrolase</keyword>
<evidence type="ECO:0000313" key="3">
    <source>
        <dbReference type="EMBL" id="MDI9861830.1"/>
    </source>
</evidence>
<proteinExistence type="predicted"/>
<dbReference type="InterPro" id="IPR017853">
    <property type="entry name" value="GH"/>
</dbReference>
<dbReference type="InterPro" id="IPR039743">
    <property type="entry name" value="6GAL/EXGAL"/>
</dbReference>
<dbReference type="Pfam" id="PF14587">
    <property type="entry name" value="Glyco_hydr_30_2"/>
    <property type="match status" value="1"/>
</dbReference>
<dbReference type="InterPro" id="IPR039514">
    <property type="entry name" value="6GAL-like"/>
</dbReference>
<dbReference type="GO" id="GO:0016787">
    <property type="term" value="F:hydrolase activity"/>
    <property type="evidence" value="ECO:0007669"/>
    <property type="project" value="UniProtKB-KW"/>
</dbReference>
<keyword evidence="1" id="KW-0732">Signal</keyword>
<accession>A0ABT6YE10</accession>
<gene>
    <name evidence="3" type="ORF">QM524_21595</name>
</gene>
<sequence>MSSYNTFQNSFKKWLLTGALSLGFSTFTQAQQQPISVKLNPQKTFQTIEHFGGSDAWAAQFVGNWPDAKRKAISKLLFSQALDKYGRPEGIGLSLWRFNVGAGSAEQGKESGIKDEWRRAESFLNNDGSYNWEKQAAQIWFLQEAKKYHVDKFLAFTNSPPVQFTTNKKAFATDGKPNLAPEQYDNFAQFLTEVVKGVKQKTGITFDYVSATNEPQWDWSDGGQEGTPFDNEHIAGINKALSKKLLAAKLSTEISIAEAGQLNYLYSPFNKPARGSQIEDFFQKSGKYYLGDLPNLNKSIGGHSYFTTSPYKDASQMRKQLASTVAKVEGLHYWMTEYCILGDNAGEIEGNGKDLGINAALYVAKVIHNDLVNGNASAWHWWTSISAYNYKDGLVYIDKNKTDGKYEDSKILWAFGNFSRFVRPGAQRIEADLAQEVSEKLSVSAYKDVKRKQTIVVLINHSSEALAINLDGIKAKKTTVYQTTENANLQPVKVNKLSNISIPARSVVTLLSSN</sequence>
<feature type="signal peptide" evidence="1">
    <location>
        <begin position="1"/>
        <end position="30"/>
    </location>
</feature>
<dbReference type="EMBL" id="JASHIF010000023">
    <property type="protein sequence ID" value="MDI9861830.1"/>
    <property type="molecule type" value="Genomic_DNA"/>
</dbReference>
<reference evidence="3 4" key="1">
    <citation type="submission" date="2023-05" db="EMBL/GenBank/DDBJ databases">
        <title>Novel species of genus Flectobacillus isolated from stream in China.</title>
        <authorList>
            <person name="Lu H."/>
        </authorList>
    </citation>
    <scope>NUCLEOTIDE SEQUENCE [LARGE SCALE GENOMIC DNA]</scope>
    <source>
        <strain evidence="3 4">KCTC 42575</strain>
    </source>
</reference>
<evidence type="ECO:0000259" key="2">
    <source>
        <dbReference type="Pfam" id="PF14587"/>
    </source>
</evidence>
<feature type="chain" id="PRO_5046312714" evidence="1">
    <location>
        <begin position="31"/>
        <end position="514"/>
    </location>
</feature>